<dbReference type="InterPro" id="IPR036291">
    <property type="entry name" value="NAD(P)-bd_dom_sf"/>
</dbReference>
<evidence type="ECO:0000256" key="1">
    <source>
        <dbReference type="ARBA" id="ARBA00022857"/>
    </source>
</evidence>
<comment type="caution">
    <text evidence="4">The sequence shown here is derived from an EMBL/GenBank/DDBJ whole genome shotgun (WGS) entry which is preliminary data.</text>
</comment>
<dbReference type="Gene3D" id="3.40.50.720">
    <property type="entry name" value="NAD(P)-binding Rossmann-like Domain"/>
    <property type="match status" value="1"/>
</dbReference>
<dbReference type="PRINTS" id="PR00081">
    <property type="entry name" value="GDHRDH"/>
</dbReference>
<dbReference type="GO" id="GO:0016491">
    <property type="term" value="F:oxidoreductase activity"/>
    <property type="evidence" value="ECO:0007669"/>
    <property type="project" value="UniProtKB-KW"/>
</dbReference>
<evidence type="ECO:0000313" key="5">
    <source>
        <dbReference type="Proteomes" id="UP000242188"/>
    </source>
</evidence>
<protein>
    <submittedName>
        <fullName evidence="4">C-factor</fullName>
    </submittedName>
</protein>
<keyword evidence="1" id="KW-0521">NADP</keyword>
<dbReference type="AlphaFoldDB" id="A0A210Q847"/>
<accession>A0A210Q847</accession>
<dbReference type="PANTHER" id="PTHR43544:SF7">
    <property type="entry name" value="NADB-LER2"/>
    <property type="match status" value="1"/>
</dbReference>
<dbReference type="InterPro" id="IPR051468">
    <property type="entry name" value="Fungal_SecMetab_SDRs"/>
</dbReference>
<evidence type="ECO:0000313" key="4">
    <source>
        <dbReference type="EMBL" id="OWF44910.1"/>
    </source>
</evidence>
<gene>
    <name evidence="4" type="ORF">KP79_PYT16705</name>
</gene>
<evidence type="ECO:0000256" key="3">
    <source>
        <dbReference type="RuleBase" id="RU000363"/>
    </source>
</evidence>
<organism evidence="4 5">
    <name type="scientific">Mizuhopecten yessoensis</name>
    <name type="common">Japanese scallop</name>
    <name type="synonym">Patinopecten yessoensis</name>
    <dbReference type="NCBI Taxonomy" id="6573"/>
    <lineage>
        <taxon>Eukaryota</taxon>
        <taxon>Metazoa</taxon>
        <taxon>Spiralia</taxon>
        <taxon>Lophotrochozoa</taxon>
        <taxon>Mollusca</taxon>
        <taxon>Bivalvia</taxon>
        <taxon>Autobranchia</taxon>
        <taxon>Pteriomorphia</taxon>
        <taxon>Pectinida</taxon>
        <taxon>Pectinoidea</taxon>
        <taxon>Pectinidae</taxon>
        <taxon>Mizuhopecten</taxon>
    </lineage>
</organism>
<evidence type="ECO:0000256" key="2">
    <source>
        <dbReference type="ARBA" id="ARBA00023002"/>
    </source>
</evidence>
<dbReference type="OrthoDB" id="5296at2759"/>
<dbReference type="Pfam" id="PF00106">
    <property type="entry name" value="adh_short"/>
    <property type="match status" value="1"/>
</dbReference>
<dbReference type="SUPFAM" id="SSF51735">
    <property type="entry name" value="NAD(P)-binding Rossmann-fold domains"/>
    <property type="match status" value="1"/>
</dbReference>
<sequence>MLSPRSVLITGANRGIGLELVRQFLQLETPPRHVFATCRCPDKAEDLHTLAKSSSAVSVLKLDVSVPASFPRAREEVEVILQGSGLNLLINNAGTIDRADLSSVTVESMQSLYLTNTIGPLFLAKELLPLIQKAAKASPGQPMSCSKAAIVNMTSKVGSMADNRSGGRYPYRISKAGLNMVTKNLSVDLMSDDILSTSLHPGYVKTDMGGPSALITAEQSVQGMLTVMAGLNTETNGLMLDYAGKIIPW</sequence>
<name>A0A210Q847_MIZYE</name>
<comment type="similarity">
    <text evidence="3">Belongs to the short-chain dehydrogenases/reductases (SDR) family.</text>
</comment>
<reference evidence="4 5" key="1">
    <citation type="journal article" date="2017" name="Nat. Ecol. Evol.">
        <title>Scallop genome provides insights into evolution of bilaterian karyotype and development.</title>
        <authorList>
            <person name="Wang S."/>
            <person name="Zhang J."/>
            <person name="Jiao W."/>
            <person name="Li J."/>
            <person name="Xun X."/>
            <person name="Sun Y."/>
            <person name="Guo X."/>
            <person name="Huan P."/>
            <person name="Dong B."/>
            <person name="Zhang L."/>
            <person name="Hu X."/>
            <person name="Sun X."/>
            <person name="Wang J."/>
            <person name="Zhao C."/>
            <person name="Wang Y."/>
            <person name="Wang D."/>
            <person name="Huang X."/>
            <person name="Wang R."/>
            <person name="Lv J."/>
            <person name="Li Y."/>
            <person name="Zhang Z."/>
            <person name="Liu B."/>
            <person name="Lu W."/>
            <person name="Hui Y."/>
            <person name="Liang J."/>
            <person name="Zhou Z."/>
            <person name="Hou R."/>
            <person name="Li X."/>
            <person name="Liu Y."/>
            <person name="Li H."/>
            <person name="Ning X."/>
            <person name="Lin Y."/>
            <person name="Zhao L."/>
            <person name="Xing Q."/>
            <person name="Dou J."/>
            <person name="Li Y."/>
            <person name="Mao J."/>
            <person name="Guo H."/>
            <person name="Dou H."/>
            <person name="Li T."/>
            <person name="Mu C."/>
            <person name="Jiang W."/>
            <person name="Fu Q."/>
            <person name="Fu X."/>
            <person name="Miao Y."/>
            <person name="Liu J."/>
            <person name="Yu Q."/>
            <person name="Li R."/>
            <person name="Liao H."/>
            <person name="Li X."/>
            <person name="Kong Y."/>
            <person name="Jiang Z."/>
            <person name="Chourrout D."/>
            <person name="Li R."/>
            <person name="Bao Z."/>
        </authorList>
    </citation>
    <scope>NUCLEOTIDE SEQUENCE [LARGE SCALE GENOMIC DNA]</scope>
    <source>
        <strain evidence="4 5">PY_sf001</strain>
    </source>
</reference>
<keyword evidence="2" id="KW-0560">Oxidoreductase</keyword>
<dbReference type="PRINTS" id="PR00080">
    <property type="entry name" value="SDRFAMILY"/>
</dbReference>
<dbReference type="EMBL" id="NEDP02004652">
    <property type="protein sequence ID" value="OWF44910.1"/>
    <property type="molecule type" value="Genomic_DNA"/>
</dbReference>
<dbReference type="PANTHER" id="PTHR43544">
    <property type="entry name" value="SHORT-CHAIN DEHYDROGENASE/REDUCTASE"/>
    <property type="match status" value="1"/>
</dbReference>
<dbReference type="GO" id="GO:0005737">
    <property type="term" value="C:cytoplasm"/>
    <property type="evidence" value="ECO:0007669"/>
    <property type="project" value="TreeGrafter"/>
</dbReference>
<keyword evidence="5" id="KW-1185">Reference proteome</keyword>
<dbReference type="CDD" id="cd05325">
    <property type="entry name" value="carb_red_sniffer_like_SDR_c"/>
    <property type="match status" value="1"/>
</dbReference>
<proteinExistence type="inferred from homology"/>
<dbReference type="Proteomes" id="UP000242188">
    <property type="component" value="Unassembled WGS sequence"/>
</dbReference>
<dbReference type="InterPro" id="IPR002347">
    <property type="entry name" value="SDR_fam"/>
</dbReference>